<dbReference type="InterPro" id="IPR051783">
    <property type="entry name" value="NAD(P)-dependent_oxidoreduct"/>
</dbReference>
<evidence type="ECO:0000313" key="2">
    <source>
        <dbReference type="EMBL" id="WIV17330.1"/>
    </source>
</evidence>
<gene>
    <name evidence="2" type="ORF">QPK24_12885</name>
</gene>
<dbReference type="Pfam" id="PF01370">
    <property type="entry name" value="Epimerase"/>
    <property type="match status" value="1"/>
</dbReference>
<reference evidence="2 3" key="1">
    <citation type="submission" date="2023-06" db="EMBL/GenBank/DDBJ databases">
        <title>Paenibacillus polygonum sp. nov., an endophytic bacterium, isolated from Polygonum lapathifolium L. in Nanji Wetland National Nature Reserve, South of Poyang Lake, Jiangxi Province, China.</title>
        <authorList>
            <person name="Yu Z."/>
        </authorList>
    </citation>
    <scope>NUCLEOTIDE SEQUENCE [LARGE SCALE GENOMIC DNA]</scope>
    <source>
        <strain evidence="2 3">C31</strain>
    </source>
</reference>
<keyword evidence="3" id="KW-1185">Reference proteome</keyword>
<dbReference type="Proteomes" id="UP001236415">
    <property type="component" value="Chromosome"/>
</dbReference>
<dbReference type="SUPFAM" id="SSF51735">
    <property type="entry name" value="NAD(P)-binding Rossmann-fold domains"/>
    <property type="match status" value="1"/>
</dbReference>
<sequence length="330" mass="36891">MKKVFVLGGTGFLGYFTIKELERRGYNVSTISRHPMPTEDLLPGEVEHTVGDINNMSDDEIREMLEGVYGFVYAAGADERTLPEAPAIKFFYEANVLPTQRLARLAKQAGVKKFVILSSYFAHFAEEWTDIPLKQNAYPRSRLLQEELACLEGEGGMDVMSIRLPYIFGVMPGRMPLWSMFVNRVKDQKIVPVLGGGTAMVTAQQVAEATIGAMEYGEHGGKYAICGMNMKHSEFYQMVVDALGQEDSTVKVVPLDQMKPMMEQIDANNAKAGKEQGVLNSMMAEIQNRDAYLDPAETMSLLTYHDYDIRSSIRETLQKCVQEGAKADFH</sequence>
<protein>
    <submittedName>
        <fullName evidence="2">NAD-dependent epimerase/dehydratase family protein</fullName>
    </submittedName>
</protein>
<dbReference type="EMBL" id="CP127162">
    <property type="protein sequence ID" value="WIV17330.1"/>
    <property type="molecule type" value="Genomic_DNA"/>
</dbReference>
<dbReference type="RefSeq" id="WP_285741622.1">
    <property type="nucleotide sequence ID" value="NZ_CP127162.1"/>
</dbReference>
<proteinExistence type="predicted"/>
<dbReference type="InterPro" id="IPR036291">
    <property type="entry name" value="NAD(P)-bd_dom_sf"/>
</dbReference>
<organism evidence="2 3">
    <name type="scientific">Paenibacillus polygoni</name>
    <dbReference type="NCBI Taxonomy" id="3050112"/>
    <lineage>
        <taxon>Bacteria</taxon>
        <taxon>Bacillati</taxon>
        <taxon>Bacillota</taxon>
        <taxon>Bacilli</taxon>
        <taxon>Bacillales</taxon>
        <taxon>Paenibacillaceae</taxon>
        <taxon>Paenibacillus</taxon>
    </lineage>
</organism>
<name>A0ABY8WWP9_9BACL</name>
<dbReference type="PANTHER" id="PTHR48079">
    <property type="entry name" value="PROTEIN YEEZ"/>
    <property type="match status" value="1"/>
</dbReference>
<dbReference type="PANTHER" id="PTHR48079:SF6">
    <property type="entry name" value="NAD(P)-BINDING DOMAIN-CONTAINING PROTEIN-RELATED"/>
    <property type="match status" value="1"/>
</dbReference>
<feature type="domain" description="NAD-dependent epimerase/dehydratase" evidence="1">
    <location>
        <begin position="4"/>
        <end position="225"/>
    </location>
</feature>
<accession>A0ABY8WWP9</accession>
<evidence type="ECO:0000313" key="3">
    <source>
        <dbReference type="Proteomes" id="UP001236415"/>
    </source>
</evidence>
<evidence type="ECO:0000259" key="1">
    <source>
        <dbReference type="Pfam" id="PF01370"/>
    </source>
</evidence>
<dbReference type="Gene3D" id="3.40.50.720">
    <property type="entry name" value="NAD(P)-binding Rossmann-like Domain"/>
    <property type="match status" value="1"/>
</dbReference>
<dbReference type="InterPro" id="IPR001509">
    <property type="entry name" value="Epimerase_deHydtase"/>
</dbReference>